<dbReference type="AlphaFoldDB" id="G9QNI8"/>
<dbReference type="PRINTS" id="PR00598">
    <property type="entry name" value="HTHMARR"/>
</dbReference>
<dbReference type="GO" id="GO:0003700">
    <property type="term" value="F:DNA-binding transcription factor activity"/>
    <property type="evidence" value="ECO:0007669"/>
    <property type="project" value="InterPro"/>
</dbReference>
<dbReference type="CDD" id="cd00090">
    <property type="entry name" value="HTH_ARSR"/>
    <property type="match status" value="1"/>
</dbReference>
<dbReference type="InterPro" id="IPR000835">
    <property type="entry name" value="HTH_MarR-typ"/>
</dbReference>
<dbReference type="GO" id="GO:0003677">
    <property type="term" value="F:DNA binding"/>
    <property type="evidence" value="ECO:0007669"/>
    <property type="project" value="UniProtKB-KW"/>
</dbReference>
<proteinExistence type="predicted"/>
<name>G9QNI8_9BACI</name>
<keyword evidence="1" id="KW-0238">DNA-binding</keyword>
<dbReference type="GO" id="GO:0006950">
    <property type="term" value="P:response to stress"/>
    <property type="evidence" value="ECO:0007669"/>
    <property type="project" value="TreeGrafter"/>
</dbReference>
<dbReference type="SMART" id="SM00347">
    <property type="entry name" value="HTH_MARR"/>
    <property type="match status" value="1"/>
</dbReference>
<protein>
    <recommendedName>
        <fullName evidence="2">HTH marR-type domain-containing protein</fullName>
    </recommendedName>
</protein>
<dbReference type="Proteomes" id="UP000011747">
    <property type="component" value="Unassembled WGS sequence"/>
</dbReference>
<dbReference type="SUPFAM" id="SSF46785">
    <property type="entry name" value="Winged helix' DNA-binding domain"/>
    <property type="match status" value="1"/>
</dbReference>
<keyword evidence="4" id="KW-1185">Reference proteome</keyword>
<evidence type="ECO:0000259" key="2">
    <source>
        <dbReference type="PROSITE" id="PS50995"/>
    </source>
</evidence>
<dbReference type="Pfam" id="PF01047">
    <property type="entry name" value="MarR"/>
    <property type="match status" value="1"/>
</dbReference>
<dbReference type="HOGENOM" id="CLU_083287_27_4_9"/>
<evidence type="ECO:0000313" key="3">
    <source>
        <dbReference type="EMBL" id="EHL75917.1"/>
    </source>
</evidence>
<dbReference type="InterPro" id="IPR011991">
    <property type="entry name" value="ArsR-like_HTH"/>
</dbReference>
<evidence type="ECO:0000313" key="4">
    <source>
        <dbReference type="Proteomes" id="UP000011747"/>
    </source>
</evidence>
<organism evidence="3 4">
    <name type="scientific">Bacillus smithii 7_3_47FAA</name>
    <dbReference type="NCBI Taxonomy" id="665952"/>
    <lineage>
        <taxon>Bacteria</taxon>
        <taxon>Bacillati</taxon>
        <taxon>Bacillota</taxon>
        <taxon>Bacilli</taxon>
        <taxon>Bacillales</taxon>
        <taxon>Bacillaceae</taxon>
        <taxon>Bacillus</taxon>
    </lineage>
</organism>
<dbReference type="InterPro" id="IPR036390">
    <property type="entry name" value="WH_DNA-bd_sf"/>
</dbReference>
<dbReference type="PANTHER" id="PTHR33164">
    <property type="entry name" value="TRANSCRIPTIONAL REGULATOR, MARR FAMILY"/>
    <property type="match status" value="1"/>
</dbReference>
<dbReference type="RefSeq" id="WP_003354890.1">
    <property type="nucleotide sequence ID" value="NZ_JH414760.1"/>
</dbReference>
<dbReference type="EMBL" id="ACWF01000135">
    <property type="protein sequence ID" value="EHL75917.1"/>
    <property type="molecule type" value="Genomic_DNA"/>
</dbReference>
<dbReference type="PANTHER" id="PTHR33164:SF99">
    <property type="entry name" value="MARR FAMILY REGULATORY PROTEIN"/>
    <property type="match status" value="1"/>
</dbReference>
<comment type="caution">
    <text evidence="3">The sequence shown here is derived from an EMBL/GenBank/DDBJ whole genome shotgun (WGS) entry which is preliminary data.</text>
</comment>
<dbReference type="Gene3D" id="1.10.287.100">
    <property type="match status" value="1"/>
</dbReference>
<dbReference type="InterPro" id="IPR036388">
    <property type="entry name" value="WH-like_DNA-bd_sf"/>
</dbReference>
<feature type="domain" description="HTH marR-type" evidence="2">
    <location>
        <begin position="1"/>
        <end position="140"/>
    </location>
</feature>
<dbReference type="Gene3D" id="1.10.10.10">
    <property type="entry name" value="Winged helix-like DNA-binding domain superfamily/Winged helix DNA-binding domain"/>
    <property type="match status" value="1"/>
</dbReference>
<dbReference type="InterPro" id="IPR039422">
    <property type="entry name" value="MarR/SlyA-like"/>
</dbReference>
<dbReference type="PATRIC" id="fig|665952.3.peg.2691"/>
<dbReference type="PROSITE" id="PS50995">
    <property type="entry name" value="HTH_MARR_2"/>
    <property type="match status" value="1"/>
</dbReference>
<evidence type="ECO:0000256" key="1">
    <source>
        <dbReference type="ARBA" id="ARBA00023125"/>
    </source>
</evidence>
<sequence>MGDICDYIARIQSASHLVYQKIHPEMSESLHDHGITPTQLFVLSLLKTQGRCNISQLADHLGVKPSAVTFMMDRLEQNKLIMREHDQKDRRVVNIRLTKQGENMLETILENRKAIITKYLSYLTEDELSFMAETAEKLANYTEKEQIEERTD</sequence>
<gene>
    <name evidence="3" type="ORF">HMPREF1015_02731</name>
</gene>
<reference evidence="3 4" key="1">
    <citation type="submission" date="2011-09" db="EMBL/GenBank/DDBJ databases">
        <title>The Genome Sequence of Bacillus smithii 7_3_47FAA.</title>
        <authorList>
            <consortium name="The Broad Institute Genome Sequencing Platform"/>
            <person name="Earl A."/>
            <person name="Ward D."/>
            <person name="Feldgarden M."/>
            <person name="Gevers D."/>
            <person name="Daigneault M."/>
            <person name="Strauss J."/>
            <person name="Allen-Vercoe E."/>
            <person name="Young S.K."/>
            <person name="Zeng Q."/>
            <person name="Gargeya S."/>
            <person name="Fitzgerald M."/>
            <person name="Haas B."/>
            <person name="Abouelleil A."/>
            <person name="Alvarado L."/>
            <person name="Arachchi H.M."/>
            <person name="Berlin A."/>
            <person name="Brown A."/>
            <person name="Chapman S.B."/>
            <person name="Chen Z."/>
            <person name="Dunbar C."/>
            <person name="Freedman E."/>
            <person name="Gearin G."/>
            <person name="Goldberg J."/>
            <person name="Griggs A."/>
            <person name="Gujja S."/>
            <person name="Heiman D."/>
            <person name="Howarth C."/>
            <person name="Larson L."/>
            <person name="Lui A."/>
            <person name="MacDonald P.J.P."/>
            <person name="Montmayeur A."/>
            <person name="Murphy C."/>
            <person name="Neiman D."/>
            <person name="Pearson M."/>
            <person name="Priest M."/>
            <person name="Roberts A."/>
            <person name="Saif S."/>
            <person name="Shea T."/>
            <person name="Shenoy N."/>
            <person name="Sisk P."/>
            <person name="Stolte C."/>
            <person name="Sykes S."/>
            <person name="Wortman J."/>
            <person name="Nusbaum C."/>
            <person name="Birren B."/>
        </authorList>
    </citation>
    <scope>NUCLEOTIDE SEQUENCE [LARGE SCALE GENOMIC DNA]</scope>
    <source>
        <strain evidence="3 4">7_3_47FAA</strain>
    </source>
</reference>
<accession>G9QNI8</accession>